<dbReference type="Pfam" id="PF00403">
    <property type="entry name" value="HMA"/>
    <property type="match status" value="1"/>
</dbReference>
<dbReference type="STRING" id="655355.SAMN05216283_10226"/>
<keyword evidence="3" id="KW-1185">Reference proteome</keyword>
<gene>
    <name evidence="2" type="ORF">SAMN05216283_10226</name>
</gene>
<dbReference type="Gene3D" id="3.30.70.100">
    <property type="match status" value="1"/>
</dbReference>
<evidence type="ECO:0000313" key="3">
    <source>
        <dbReference type="Proteomes" id="UP000198964"/>
    </source>
</evidence>
<evidence type="ECO:0000313" key="2">
    <source>
        <dbReference type="EMBL" id="SFE89784.1"/>
    </source>
</evidence>
<dbReference type="AlphaFoldDB" id="A0A1I2E9V0"/>
<dbReference type="InterPro" id="IPR036163">
    <property type="entry name" value="HMA_dom_sf"/>
</dbReference>
<feature type="domain" description="HMA" evidence="1">
    <location>
        <begin position="8"/>
        <end position="65"/>
    </location>
</feature>
<name>A0A1I2E9V0_9BACT</name>
<dbReference type="GO" id="GO:0046872">
    <property type="term" value="F:metal ion binding"/>
    <property type="evidence" value="ECO:0007669"/>
    <property type="project" value="InterPro"/>
</dbReference>
<accession>A0A1I2E9V0</accession>
<dbReference type="EMBL" id="FONW01000002">
    <property type="protein sequence ID" value="SFE89784.1"/>
    <property type="molecule type" value="Genomic_DNA"/>
</dbReference>
<dbReference type="InterPro" id="IPR006121">
    <property type="entry name" value="HMA_dom"/>
</dbReference>
<evidence type="ECO:0000259" key="1">
    <source>
        <dbReference type="Pfam" id="PF00403"/>
    </source>
</evidence>
<sequence length="70" mass="7714">MKTLTFKTNIKCGGCLAKVTPVLNEEKAIENWKVDLEAADRVLTVETNKLSGNDVRRLVLKAGFEAHEVG</sequence>
<dbReference type="SUPFAM" id="SSF55008">
    <property type="entry name" value="HMA, heavy metal-associated domain"/>
    <property type="match status" value="1"/>
</dbReference>
<dbReference type="RefSeq" id="WP_093918717.1">
    <property type="nucleotide sequence ID" value="NZ_FONW01000002.1"/>
</dbReference>
<organism evidence="2 3">
    <name type="scientific">Sunxiuqinia elliptica</name>
    <dbReference type="NCBI Taxonomy" id="655355"/>
    <lineage>
        <taxon>Bacteria</taxon>
        <taxon>Pseudomonadati</taxon>
        <taxon>Bacteroidota</taxon>
        <taxon>Bacteroidia</taxon>
        <taxon>Marinilabiliales</taxon>
        <taxon>Prolixibacteraceae</taxon>
        <taxon>Sunxiuqinia</taxon>
    </lineage>
</organism>
<dbReference type="Proteomes" id="UP000198964">
    <property type="component" value="Unassembled WGS sequence"/>
</dbReference>
<protein>
    <submittedName>
        <fullName evidence="2">Copper chaperone CopZ</fullName>
    </submittedName>
</protein>
<proteinExistence type="predicted"/>
<reference evidence="2 3" key="1">
    <citation type="submission" date="2016-10" db="EMBL/GenBank/DDBJ databases">
        <authorList>
            <person name="de Groot N.N."/>
        </authorList>
    </citation>
    <scope>NUCLEOTIDE SEQUENCE [LARGE SCALE GENOMIC DNA]</scope>
    <source>
        <strain evidence="2 3">CGMCC 1.9156</strain>
    </source>
</reference>